<keyword evidence="12" id="KW-1185">Reference proteome</keyword>
<name>A0A0M0KA30_9EUKA</name>
<proteinExistence type="inferred from homology"/>
<reference evidence="12" key="1">
    <citation type="journal article" date="2015" name="PLoS Genet.">
        <title>Genome Sequence and Transcriptome Analyses of Chrysochromulina tobin: Metabolic Tools for Enhanced Algal Fitness in the Prominent Order Prymnesiales (Haptophyceae).</title>
        <authorList>
            <person name="Hovde B.T."/>
            <person name="Deodato C.R."/>
            <person name="Hunsperger H.M."/>
            <person name="Ryken S.A."/>
            <person name="Yost W."/>
            <person name="Jha R.K."/>
            <person name="Patterson J."/>
            <person name="Monnat R.J. Jr."/>
            <person name="Barlow S.B."/>
            <person name="Starkenburg S.R."/>
            <person name="Cattolico R.A."/>
        </authorList>
    </citation>
    <scope>NUCLEOTIDE SEQUENCE</scope>
    <source>
        <strain evidence="12">CCMP291</strain>
    </source>
</reference>
<evidence type="ECO:0000256" key="3">
    <source>
        <dbReference type="ARBA" id="ARBA00022448"/>
    </source>
</evidence>
<comment type="similarity">
    <text evidence="1">Belongs to the adrenodoxin/putidaredoxin family.</text>
</comment>
<protein>
    <recommendedName>
        <fullName evidence="2">2Fe-2S ferredoxin</fullName>
    </recommendedName>
</protein>
<keyword evidence="5" id="KW-0479">Metal-binding</keyword>
<dbReference type="PROSITE" id="PS00814">
    <property type="entry name" value="ADX"/>
    <property type="match status" value="1"/>
</dbReference>
<dbReference type="Gene3D" id="3.10.20.30">
    <property type="match status" value="1"/>
</dbReference>
<evidence type="ECO:0000313" key="11">
    <source>
        <dbReference type="EMBL" id="KOO35685.1"/>
    </source>
</evidence>
<keyword evidence="4" id="KW-0001">2Fe-2S</keyword>
<keyword evidence="7" id="KW-0408">Iron</keyword>
<dbReference type="GO" id="GO:0140647">
    <property type="term" value="P:P450-containing electron transport chain"/>
    <property type="evidence" value="ECO:0007669"/>
    <property type="project" value="InterPro"/>
</dbReference>
<dbReference type="EMBL" id="JWZX01000789">
    <property type="protein sequence ID" value="KOO35685.1"/>
    <property type="molecule type" value="Genomic_DNA"/>
</dbReference>
<evidence type="ECO:0000259" key="10">
    <source>
        <dbReference type="PROSITE" id="PS51085"/>
    </source>
</evidence>
<dbReference type="PANTHER" id="PTHR23426:SF72">
    <property type="entry name" value="2FE-2S FERREDOXIN-TYPE DOMAIN-CONTAINING PROTEIN"/>
    <property type="match status" value="1"/>
</dbReference>
<organism evidence="11 12">
    <name type="scientific">Chrysochromulina tobinii</name>
    <dbReference type="NCBI Taxonomy" id="1460289"/>
    <lineage>
        <taxon>Eukaryota</taxon>
        <taxon>Haptista</taxon>
        <taxon>Haptophyta</taxon>
        <taxon>Prymnesiophyceae</taxon>
        <taxon>Prymnesiales</taxon>
        <taxon>Chrysochromulinaceae</taxon>
        <taxon>Chrysochromulina</taxon>
    </lineage>
</organism>
<dbReference type="InterPro" id="IPR001055">
    <property type="entry name" value="Adrenodoxin-like"/>
</dbReference>
<evidence type="ECO:0000256" key="4">
    <source>
        <dbReference type="ARBA" id="ARBA00022714"/>
    </source>
</evidence>
<keyword evidence="8" id="KW-0411">Iron-sulfur</keyword>
<accession>A0A0M0KA30</accession>
<comment type="caution">
    <text evidence="11">The sequence shown here is derived from an EMBL/GenBank/DDBJ whole genome shotgun (WGS) entry which is preliminary data.</text>
</comment>
<dbReference type="InterPro" id="IPR036010">
    <property type="entry name" value="2Fe-2S_ferredoxin-like_sf"/>
</dbReference>
<evidence type="ECO:0000256" key="7">
    <source>
        <dbReference type="ARBA" id="ARBA00023004"/>
    </source>
</evidence>
<dbReference type="GO" id="GO:0005739">
    <property type="term" value="C:mitochondrion"/>
    <property type="evidence" value="ECO:0007669"/>
    <property type="project" value="TreeGrafter"/>
</dbReference>
<evidence type="ECO:0000256" key="9">
    <source>
        <dbReference type="ARBA" id="ARBA00034078"/>
    </source>
</evidence>
<evidence type="ECO:0000256" key="8">
    <source>
        <dbReference type="ARBA" id="ARBA00023014"/>
    </source>
</evidence>
<dbReference type="Pfam" id="PF00111">
    <property type="entry name" value="Fer2"/>
    <property type="match status" value="1"/>
</dbReference>
<sequence length="144" mass="15508">MLPFPFLLRAAPSIARASSWRLRPPALAGSRVRPLCAPAAERITITFVEAGEDVVVEAQVGKSILEVAQENEIDLEGACDGSMACSTCHVVFEQKHFDVLPKPEEEEEDMLDLAFGLTDTSRLGCQIKVAPSQDGMKLIIPGSG</sequence>
<keyword evidence="3" id="KW-0813">Transport</keyword>
<evidence type="ECO:0000313" key="12">
    <source>
        <dbReference type="Proteomes" id="UP000037460"/>
    </source>
</evidence>
<dbReference type="PRINTS" id="PR00355">
    <property type="entry name" value="ADRENODOXIN"/>
</dbReference>
<dbReference type="GO" id="GO:0046872">
    <property type="term" value="F:metal ion binding"/>
    <property type="evidence" value="ECO:0007669"/>
    <property type="project" value="UniProtKB-KW"/>
</dbReference>
<evidence type="ECO:0000256" key="6">
    <source>
        <dbReference type="ARBA" id="ARBA00022982"/>
    </source>
</evidence>
<comment type="cofactor">
    <cofactor evidence="9">
        <name>[2Fe-2S] cluster</name>
        <dbReference type="ChEBI" id="CHEBI:190135"/>
    </cofactor>
</comment>
<dbReference type="GO" id="GO:0051537">
    <property type="term" value="F:2 iron, 2 sulfur cluster binding"/>
    <property type="evidence" value="ECO:0007669"/>
    <property type="project" value="UniProtKB-KW"/>
</dbReference>
<dbReference type="Proteomes" id="UP000037460">
    <property type="component" value="Unassembled WGS sequence"/>
</dbReference>
<dbReference type="SUPFAM" id="SSF54292">
    <property type="entry name" value="2Fe-2S ferredoxin-like"/>
    <property type="match status" value="1"/>
</dbReference>
<dbReference type="InterPro" id="IPR012675">
    <property type="entry name" value="Beta-grasp_dom_sf"/>
</dbReference>
<dbReference type="PROSITE" id="PS51085">
    <property type="entry name" value="2FE2S_FER_2"/>
    <property type="match status" value="1"/>
</dbReference>
<feature type="domain" description="2Fe-2S ferredoxin-type" evidence="10">
    <location>
        <begin position="43"/>
        <end position="144"/>
    </location>
</feature>
<dbReference type="PANTHER" id="PTHR23426">
    <property type="entry name" value="FERREDOXIN/ADRENODOXIN"/>
    <property type="match status" value="1"/>
</dbReference>
<dbReference type="CDD" id="cd00207">
    <property type="entry name" value="fer2"/>
    <property type="match status" value="1"/>
</dbReference>
<dbReference type="AlphaFoldDB" id="A0A0M0KA30"/>
<dbReference type="InterPro" id="IPR001041">
    <property type="entry name" value="2Fe-2S_ferredoxin-type"/>
</dbReference>
<dbReference type="GO" id="GO:0009055">
    <property type="term" value="F:electron transfer activity"/>
    <property type="evidence" value="ECO:0007669"/>
    <property type="project" value="TreeGrafter"/>
</dbReference>
<evidence type="ECO:0000256" key="1">
    <source>
        <dbReference type="ARBA" id="ARBA00010914"/>
    </source>
</evidence>
<gene>
    <name evidence="11" type="ORF">Ctob_011852</name>
</gene>
<evidence type="ECO:0000256" key="2">
    <source>
        <dbReference type="ARBA" id="ARBA00019395"/>
    </source>
</evidence>
<keyword evidence="6" id="KW-0249">Electron transport</keyword>
<dbReference type="InterPro" id="IPR018298">
    <property type="entry name" value="Adrenodoxin_Fe-S_BS"/>
</dbReference>
<evidence type="ECO:0000256" key="5">
    <source>
        <dbReference type="ARBA" id="ARBA00022723"/>
    </source>
</evidence>